<dbReference type="GO" id="GO:0015375">
    <property type="term" value="F:glycine:sodium symporter activity"/>
    <property type="evidence" value="ECO:0007669"/>
    <property type="project" value="TreeGrafter"/>
</dbReference>
<accession>A0A2G8JMM9</accession>
<comment type="caution">
    <text evidence="8">The sequence shown here is derived from an EMBL/GenBank/DDBJ whole genome shotgun (WGS) entry which is preliminary data.</text>
</comment>
<evidence type="ECO:0000313" key="9">
    <source>
        <dbReference type="Proteomes" id="UP000230750"/>
    </source>
</evidence>
<gene>
    <name evidence="8" type="ORF">BSL78_26184</name>
</gene>
<organism evidence="8 9">
    <name type="scientific">Stichopus japonicus</name>
    <name type="common">Sea cucumber</name>
    <dbReference type="NCBI Taxonomy" id="307972"/>
    <lineage>
        <taxon>Eukaryota</taxon>
        <taxon>Metazoa</taxon>
        <taxon>Echinodermata</taxon>
        <taxon>Eleutherozoa</taxon>
        <taxon>Echinozoa</taxon>
        <taxon>Holothuroidea</taxon>
        <taxon>Aspidochirotacea</taxon>
        <taxon>Aspidochirotida</taxon>
        <taxon>Stichopodidae</taxon>
        <taxon>Apostichopus</taxon>
    </lineage>
</organism>
<dbReference type="PANTHER" id="PTHR11616">
    <property type="entry name" value="SODIUM/CHLORIDE DEPENDENT TRANSPORTER"/>
    <property type="match status" value="1"/>
</dbReference>
<dbReference type="Pfam" id="PF00209">
    <property type="entry name" value="SNF"/>
    <property type="match status" value="1"/>
</dbReference>
<feature type="disulfide bond" evidence="6">
    <location>
        <begin position="84"/>
        <end position="93"/>
    </location>
</feature>
<dbReference type="SUPFAM" id="SSF161070">
    <property type="entry name" value="SNF-like"/>
    <property type="match status" value="1"/>
</dbReference>
<dbReference type="Proteomes" id="UP000230750">
    <property type="component" value="Unassembled WGS sequence"/>
</dbReference>
<keyword evidence="6" id="KW-1015">Disulfide bond</keyword>
<evidence type="ECO:0000256" key="2">
    <source>
        <dbReference type="ARBA" id="ARBA00022448"/>
    </source>
</evidence>
<keyword evidence="2" id="KW-0813">Transport</keyword>
<dbReference type="InterPro" id="IPR000175">
    <property type="entry name" value="Na/ntran_symport"/>
</dbReference>
<keyword evidence="9" id="KW-1185">Reference proteome</keyword>
<evidence type="ECO:0000256" key="3">
    <source>
        <dbReference type="ARBA" id="ARBA00022692"/>
    </source>
</evidence>
<feature type="transmembrane region" description="Helical" evidence="7">
    <location>
        <begin position="6"/>
        <end position="24"/>
    </location>
</feature>
<evidence type="ECO:0000313" key="8">
    <source>
        <dbReference type="EMBL" id="PIK36978.1"/>
    </source>
</evidence>
<dbReference type="PRINTS" id="PR00176">
    <property type="entry name" value="NANEUSMPORT"/>
</dbReference>
<dbReference type="InterPro" id="IPR037272">
    <property type="entry name" value="SNS_sf"/>
</dbReference>
<evidence type="ECO:0000256" key="7">
    <source>
        <dbReference type="SAM" id="Phobius"/>
    </source>
</evidence>
<comment type="subcellular location">
    <subcellularLocation>
        <location evidence="1">Membrane</location>
        <topology evidence="1">Multi-pass membrane protein</topology>
    </subcellularLocation>
</comment>
<feature type="transmembrane region" description="Helical" evidence="7">
    <location>
        <begin position="45"/>
        <end position="72"/>
    </location>
</feature>
<evidence type="ECO:0000256" key="4">
    <source>
        <dbReference type="ARBA" id="ARBA00022989"/>
    </source>
</evidence>
<dbReference type="PANTHER" id="PTHR11616:SF240">
    <property type="entry name" value="BLOATED TUBULES, ISOFORM B-RELATED"/>
    <property type="match status" value="1"/>
</dbReference>
<keyword evidence="4 7" id="KW-1133">Transmembrane helix</keyword>
<protein>
    <submittedName>
        <fullName evidence="8">Amino acid transporter</fullName>
    </submittedName>
</protein>
<dbReference type="STRING" id="307972.A0A2G8JMM9"/>
<evidence type="ECO:0000256" key="5">
    <source>
        <dbReference type="ARBA" id="ARBA00023136"/>
    </source>
</evidence>
<proteinExistence type="predicted"/>
<dbReference type="GO" id="GO:0005886">
    <property type="term" value="C:plasma membrane"/>
    <property type="evidence" value="ECO:0007669"/>
    <property type="project" value="TreeGrafter"/>
</dbReference>
<keyword evidence="5 7" id="KW-0472">Membrane</keyword>
<dbReference type="OrthoDB" id="6581954at2759"/>
<dbReference type="AlphaFoldDB" id="A0A2G8JMM9"/>
<reference evidence="8 9" key="1">
    <citation type="journal article" date="2017" name="PLoS Biol.">
        <title>The sea cucumber genome provides insights into morphological evolution and visceral regeneration.</title>
        <authorList>
            <person name="Zhang X."/>
            <person name="Sun L."/>
            <person name="Yuan J."/>
            <person name="Sun Y."/>
            <person name="Gao Y."/>
            <person name="Zhang L."/>
            <person name="Li S."/>
            <person name="Dai H."/>
            <person name="Hamel J.F."/>
            <person name="Liu C."/>
            <person name="Yu Y."/>
            <person name="Liu S."/>
            <person name="Lin W."/>
            <person name="Guo K."/>
            <person name="Jin S."/>
            <person name="Xu P."/>
            <person name="Storey K.B."/>
            <person name="Huan P."/>
            <person name="Zhang T."/>
            <person name="Zhou Y."/>
            <person name="Zhang J."/>
            <person name="Lin C."/>
            <person name="Li X."/>
            <person name="Xing L."/>
            <person name="Huo D."/>
            <person name="Sun M."/>
            <person name="Wang L."/>
            <person name="Mercier A."/>
            <person name="Li F."/>
            <person name="Yang H."/>
            <person name="Xiang J."/>
        </authorList>
    </citation>
    <scope>NUCLEOTIDE SEQUENCE [LARGE SCALE GENOMIC DNA]</scope>
    <source>
        <strain evidence="8">Shaxun</strain>
        <tissue evidence="8">Muscle</tissue>
    </source>
</reference>
<evidence type="ECO:0000256" key="1">
    <source>
        <dbReference type="ARBA" id="ARBA00004141"/>
    </source>
</evidence>
<dbReference type="PROSITE" id="PS50267">
    <property type="entry name" value="NA_NEUROTRAN_SYMP_3"/>
    <property type="match status" value="1"/>
</dbReference>
<evidence type="ECO:0000256" key="6">
    <source>
        <dbReference type="PIRSR" id="PIRSR600175-2"/>
    </source>
</evidence>
<feature type="non-terminal residue" evidence="8">
    <location>
        <position position="1"/>
    </location>
</feature>
<dbReference type="EMBL" id="MRZV01001583">
    <property type="protein sequence ID" value="PIK36978.1"/>
    <property type="molecule type" value="Genomic_DNA"/>
</dbReference>
<name>A0A2G8JMM9_STIJA</name>
<sequence>AFLVPYFLMLIFAGIPLMFLEMSFGQYASQGVISLWNAVPCMRGIGIGILIAMTLAKVPYMMITAYCFYYLFASFKKKLPWVGCHNDWNTVYCSELLKECLNHSSLIVANGSCVLPNSITSSELRDYGVQELSLGNYDFSNYTDPFDGQRVPL</sequence>
<keyword evidence="3 7" id="KW-0812">Transmembrane</keyword>